<dbReference type="GO" id="GO:0071978">
    <property type="term" value="P:bacterial-type flagellum-dependent swarming motility"/>
    <property type="evidence" value="ECO:0007669"/>
    <property type="project" value="TreeGrafter"/>
</dbReference>
<evidence type="ECO:0000256" key="6">
    <source>
        <dbReference type="ARBA" id="ARBA00022692"/>
    </source>
</evidence>
<reference evidence="11" key="2">
    <citation type="submission" date="2020-09" db="EMBL/GenBank/DDBJ databases">
        <authorList>
            <person name="Sun Q."/>
            <person name="Zhou Y."/>
        </authorList>
    </citation>
    <scope>NUCLEOTIDE SEQUENCE</scope>
    <source>
        <strain evidence="11">CGMCC 1.3617</strain>
    </source>
</reference>
<dbReference type="Proteomes" id="UP000661507">
    <property type="component" value="Unassembled WGS sequence"/>
</dbReference>
<sequence>MAAAAAAEQVEMAAGKGGGGRKKLILIALPLLLGGIGAGLWFSDILPSMFGVGAHPADEHGRTAAAEPPRPPAFFEMPEIIANLNATGRRPVYVKLRSKLEITRAEDAAAIQLALPRLLDLFQTHLREMRPEELRGSAGTQRLREELMARANIAVAPPAGSTQPAPRITDVLFTEILVQ</sequence>
<evidence type="ECO:0000313" key="11">
    <source>
        <dbReference type="EMBL" id="GGJ00775.1"/>
    </source>
</evidence>
<dbReference type="AlphaFoldDB" id="A0A917NH68"/>
<keyword evidence="12" id="KW-1185">Reference proteome</keyword>
<comment type="subcellular location">
    <subcellularLocation>
        <location evidence="10">Cell inner membrane</location>
    </subcellularLocation>
    <subcellularLocation>
        <location evidence="2">Cell membrane</location>
        <topology evidence="2">Single-pass membrane protein</topology>
    </subcellularLocation>
</comment>
<evidence type="ECO:0000256" key="1">
    <source>
        <dbReference type="ARBA" id="ARBA00002254"/>
    </source>
</evidence>
<dbReference type="Pfam" id="PF03748">
    <property type="entry name" value="FliL"/>
    <property type="match status" value="1"/>
</dbReference>
<evidence type="ECO:0000256" key="9">
    <source>
        <dbReference type="ARBA" id="ARBA00023136"/>
    </source>
</evidence>
<comment type="function">
    <text evidence="1 10">Controls the rotational direction of flagella during chemotaxis.</text>
</comment>
<evidence type="ECO:0000256" key="7">
    <source>
        <dbReference type="ARBA" id="ARBA00022779"/>
    </source>
</evidence>
<evidence type="ECO:0000256" key="10">
    <source>
        <dbReference type="RuleBase" id="RU364125"/>
    </source>
</evidence>
<dbReference type="PANTHER" id="PTHR35091">
    <property type="entry name" value="FLAGELLAR PROTEIN FLIL"/>
    <property type="match status" value="1"/>
</dbReference>
<dbReference type="PANTHER" id="PTHR35091:SF2">
    <property type="entry name" value="FLAGELLAR PROTEIN FLIL"/>
    <property type="match status" value="1"/>
</dbReference>
<keyword evidence="9 10" id="KW-0472">Membrane</keyword>
<proteinExistence type="inferred from homology"/>
<keyword evidence="5 10" id="KW-0145">Chemotaxis</keyword>
<evidence type="ECO:0000313" key="12">
    <source>
        <dbReference type="Proteomes" id="UP000661507"/>
    </source>
</evidence>
<feature type="transmembrane region" description="Helical" evidence="10">
    <location>
        <begin position="24"/>
        <end position="42"/>
    </location>
</feature>
<evidence type="ECO:0000256" key="8">
    <source>
        <dbReference type="ARBA" id="ARBA00022989"/>
    </source>
</evidence>
<evidence type="ECO:0000256" key="5">
    <source>
        <dbReference type="ARBA" id="ARBA00022500"/>
    </source>
</evidence>
<keyword evidence="7 10" id="KW-0283">Flagellar rotation</keyword>
<keyword evidence="4" id="KW-1003">Cell membrane</keyword>
<accession>A0A917NH68</accession>
<gene>
    <name evidence="11" type="primary">fliL</name>
    <name evidence="11" type="ORF">GCM10011320_04510</name>
</gene>
<comment type="similarity">
    <text evidence="3 10">Belongs to the FliL family.</text>
</comment>
<evidence type="ECO:0000256" key="3">
    <source>
        <dbReference type="ARBA" id="ARBA00008281"/>
    </source>
</evidence>
<keyword evidence="10" id="KW-0997">Cell inner membrane</keyword>
<organism evidence="11 12">
    <name type="scientific">Neoroseomonas lacus</name>
    <dbReference type="NCBI Taxonomy" id="287609"/>
    <lineage>
        <taxon>Bacteria</taxon>
        <taxon>Pseudomonadati</taxon>
        <taxon>Pseudomonadota</taxon>
        <taxon>Alphaproteobacteria</taxon>
        <taxon>Acetobacterales</taxon>
        <taxon>Acetobacteraceae</taxon>
        <taxon>Neoroseomonas</taxon>
    </lineage>
</organism>
<evidence type="ECO:0000256" key="2">
    <source>
        <dbReference type="ARBA" id="ARBA00004162"/>
    </source>
</evidence>
<protein>
    <recommendedName>
        <fullName evidence="10">Flagellar protein FliL</fullName>
    </recommendedName>
</protein>
<dbReference type="InterPro" id="IPR005503">
    <property type="entry name" value="FliL"/>
</dbReference>
<dbReference type="GO" id="GO:0009425">
    <property type="term" value="C:bacterial-type flagellum basal body"/>
    <property type="evidence" value="ECO:0007669"/>
    <property type="project" value="InterPro"/>
</dbReference>
<keyword evidence="11" id="KW-0282">Flagellum</keyword>
<comment type="caution">
    <text evidence="11">The sequence shown here is derived from an EMBL/GenBank/DDBJ whole genome shotgun (WGS) entry which is preliminary data.</text>
</comment>
<reference evidence="11" key="1">
    <citation type="journal article" date="2014" name="Int. J. Syst. Evol. Microbiol.">
        <title>Complete genome sequence of Corynebacterium casei LMG S-19264T (=DSM 44701T), isolated from a smear-ripened cheese.</title>
        <authorList>
            <consortium name="US DOE Joint Genome Institute (JGI-PGF)"/>
            <person name="Walter F."/>
            <person name="Albersmeier A."/>
            <person name="Kalinowski J."/>
            <person name="Ruckert C."/>
        </authorList>
    </citation>
    <scope>NUCLEOTIDE SEQUENCE</scope>
    <source>
        <strain evidence="11">CGMCC 1.3617</strain>
    </source>
</reference>
<keyword evidence="8 10" id="KW-1133">Transmembrane helix</keyword>
<dbReference type="EMBL" id="BMKW01000001">
    <property type="protein sequence ID" value="GGJ00775.1"/>
    <property type="molecule type" value="Genomic_DNA"/>
</dbReference>
<keyword evidence="11" id="KW-0969">Cilium</keyword>
<evidence type="ECO:0000256" key="4">
    <source>
        <dbReference type="ARBA" id="ARBA00022475"/>
    </source>
</evidence>
<keyword evidence="6 10" id="KW-0812">Transmembrane</keyword>
<keyword evidence="11" id="KW-0966">Cell projection</keyword>
<dbReference type="GO" id="GO:0005886">
    <property type="term" value="C:plasma membrane"/>
    <property type="evidence" value="ECO:0007669"/>
    <property type="project" value="UniProtKB-SubCell"/>
</dbReference>
<dbReference type="RefSeq" id="WP_188965275.1">
    <property type="nucleotide sequence ID" value="NZ_BMKW01000001.1"/>
</dbReference>
<name>A0A917NH68_9PROT</name>
<dbReference type="GO" id="GO:0006935">
    <property type="term" value="P:chemotaxis"/>
    <property type="evidence" value="ECO:0007669"/>
    <property type="project" value="UniProtKB-KW"/>
</dbReference>